<evidence type="ECO:0000256" key="4">
    <source>
        <dbReference type="ARBA" id="ARBA00022989"/>
    </source>
</evidence>
<name>A0ABQ0F6X3_APOSI</name>
<protein>
    <submittedName>
        <fullName evidence="10">Trace amine-associated receptor 8c</fullName>
    </submittedName>
</protein>
<dbReference type="PROSITE" id="PS50262">
    <property type="entry name" value="G_PROTEIN_RECEP_F1_2"/>
    <property type="match status" value="1"/>
</dbReference>
<reference evidence="10 11" key="1">
    <citation type="submission" date="2024-08" db="EMBL/GenBank/DDBJ databases">
        <title>The draft genome of Apodemus speciosus.</title>
        <authorList>
            <person name="Nabeshima K."/>
            <person name="Suzuki S."/>
            <person name="Onuma M."/>
        </authorList>
    </citation>
    <scope>NUCLEOTIDE SEQUENCE [LARGE SCALE GENOMIC DNA]</scope>
    <source>
        <strain evidence="10">IB14-021</strain>
    </source>
</reference>
<evidence type="ECO:0000256" key="2">
    <source>
        <dbReference type="ARBA" id="ARBA00022475"/>
    </source>
</evidence>
<dbReference type="InterPro" id="IPR017452">
    <property type="entry name" value="GPCR_Rhodpsn_7TM"/>
</dbReference>
<keyword evidence="11" id="KW-1185">Reference proteome</keyword>
<evidence type="ECO:0000313" key="11">
    <source>
        <dbReference type="Proteomes" id="UP001623349"/>
    </source>
</evidence>
<keyword evidence="7 10" id="KW-0675">Receptor</keyword>
<dbReference type="EMBL" id="BAAFST010000010">
    <property type="protein sequence ID" value="GAB1294982.1"/>
    <property type="molecule type" value="Genomic_DNA"/>
</dbReference>
<evidence type="ECO:0000256" key="8">
    <source>
        <dbReference type="ARBA" id="ARBA00023224"/>
    </source>
</evidence>
<comment type="caution">
    <text evidence="10">The sequence shown here is derived from an EMBL/GenBank/DDBJ whole genome shotgun (WGS) entry which is preliminary data.</text>
</comment>
<evidence type="ECO:0000256" key="7">
    <source>
        <dbReference type="ARBA" id="ARBA00023170"/>
    </source>
</evidence>
<organism evidence="10 11">
    <name type="scientific">Apodemus speciosus</name>
    <name type="common">Large Japanese field mouse</name>
    <dbReference type="NCBI Taxonomy" id="105296"/>
    <lineage>
        <taxon>Eukaryota</taxon>
        <taxon>Metazoa</taxon>
        <taxon>Chordata</taxon>
        <taxon>Craniata</taxon>
        <taxon>Vertebrata</taxon>
        <taxon>Euteleostomi</taxon>
        <taxon>Mammalia</taxon>
        <taxon>Eutheria</taxon>
        <taxon>Euarchontoglires</taxon>
        <taxon>Glires</taxon>
        <taxon>Rodentia</taxon>
        <taxon>Myomorpha</taxon>
        <taxon>Muroidea</taxon>
        <taxon>Muridae</taxon>
        <taxon>Murinae</taxon>
        <taxon>Apodemus</taxon>
    </lineage>
</organism>
<dbReference type="Proteomes" id="UP001623349">
    <property type="component" value="Unassembled WGS sequence"/>
</dbReference>
<gene>
    <name evidence="10" type="ORF">APTSU1_001021600</name>
</gene>
<dbReference type="InterPro" id="IPR050569">
    <property type="entry name" value="TAAR"/>
</dbReference>
<evidence type="ECO:0000256" key="3">
    <source>
        <dbReference type="ARBA" id="ARBA00022692"/>
    </source>
</evidence>
<evidence type="ECO:0000259" key="9">
    <source>
        <dbReference type="PROSITE" id="PS50262"/>
    </source>
</evidence>
<comment type="subcellular location">
    <subcellularLocation>
        <location evidence="1">Cell membrane</location>
        <topology evidence="1">Multi-pass membrane protein</topology>
    </subcellularLocation>
</comment>
<keyword evidence="4" id="KW-1133">Transmembrane helix</keyword>
<keyword evidence="2" id="KW-1003">Cell membrane</keyword>
<evidence type="ECO:0000256" key="6">
    <source>
        <dbReference type="ARBA" id="ARBA00023136"/>
    </source>
</evidence>
<evidence type="ECO:0000256" key="5">
    <source>
        <dbReference type="ARBA" id="ARBA00023040"/>
    </source>
</evidence>
<evidence type="ECO:0000313" key="10">
    <source>
        <dbReference type="EMBL" id="GAB1294982.1"/>
    </source>
</evidence>
<dbReference type="PANTHER" id="PTHR24249">
    <property type="entry name" value="HISTAMINE RECEPTOR-RELATED G-PROTEIN COUPLED RECEPTOR"/>
    <property type="match status" value="1"/>
</dbReference>
<dbReference type="SUPFAM" id="SSF81321">
    <property type="entry name" value="Family A G protein-coupled receptor-like"/>
    <property type="match status" value="1"/>
</dbReference>
<keyword evidence="3" id="KW-0812">Transmembrane</keyword>
<keyword evidence="6" id="KW-0472">Membrane</keyword>
<keyword evidence="5" id="KW-0297">G-protein coupled receptor</keyword>
<proteinExistence type="predicted"/>
<keyword evidence="8" id="KW-0807">Transducer</keyword>
<accession>A0ABQ0F6X3</accession>
<dbReference type="Gene3D" id="1.20.1070.10">
    <property type="entry name" value="Rhodopsin 7-helix transmembrane proteins"/>
    <property type="match status" value="1"/>
</dbReference>
<dbReference type="PANTHER" id="PTHR24249:SF405">
    <property type="entry name" value="TRACE AMINE-ASSOCIATED RECEPTOR 8"/>
    <property type="match status" value="1"/>
</dbReference>
<sequence length="76" mass="8778">MVSWLPYTIDTLIDAFMGFITPAYVYEICCWGAYYNSAMNPLIYAFFYPWFRKAIKLILSGKILKGHSSTTSLFSE</sequence>
<feature type="domain" description="G-protein coupled receptors family 1 profile" evidence="9">
    <location>
        <begin position="1"/>
        <end position="44"/>
    </location>
</feature>
<evidence type="ECO:0000256" key="1">
    <source>
        <dbReference type="ARBA" id="ARBA00004651"/>
    </source>
</evidence>